<keyword evidence="5" id="KW-0808">Transferase</keyword>
<dbReference type="Pfam" id="PF08463">
    <property type="entry name" value="EcoEI_R_C"/>
    <property type="match status" value="1"/>
</dbReference>
<dbReference type="Proteomes" id="UP000250003">
    <property type="component" value="Chromosome"/>
</dbReference>
<feature type="domain" description="Histidine kinase" evidence="12">
    <location>
        <begin position="126"/>
        <end position="332"/>
    </location>
</feature>
<dbReference type="Gene3D" id="3.30.565.10">
    <property type="entry name" value="Histidine kinase-like ATPase, C-terminal domain"/>
    <property type="match status" value="1"/>
</dbReference>
<protein>
    <recommendedName>
        <fullName evidence="3">histidine kinase</fullName>
        <ecNumber evidence="3">2.7.13.3</ecNumber>
    </recommendedName>
</protein>
<dbReference type="GO" id="GO:0003677">
    <property type="term" value="F:DNA binding"/>
    <property type="evidence" value="ECO:0007669"/>
    <property type="project" value="InterPro"/>
</dbReference>
<dbReference type="Pfam" id="PF02518">
    <property type="entry name" value="HATPase_c"/>
    <property type="match status" value="1"/>
</dbReference>
<dbReference type="InterPro" id="IPR036890">
    <property type="entry name" value="HATPase_C_sf"/>
</dbReference>
<dbReference type="RefSeq" id="WP_111919417.1">
    <property type="nucleotide sequence ID" value="NZ_CAUWHR010000024.1"/>
</dbReference>
<evidence type="ECO:0000256" key="2">
    <source>
        <dbReference type="ARBA" id="ARBA00004651"/>
    </source>
</evidence>
<comment type="subcellular location">
    <subcellularLocation>
        <location evidence="2">Cell membrane</location>
        <topology evidence="2">Multi-pass membrane protein</topology>
    </subcellularLocation>
</comment>
<dbReference type="SUPFAM" id="SSF55874">
    <property type="entry name" value="ATPase domain of HSP90 chaperone/DNA topoisomerase II/histidine kinase"/>
    <property type="match status" value="1"/>
</dbReference>
<keyword evidence="9" id="KW-0902">Two-component regulatory system</keyword>
<keyword evidence="10 11" id="KW-0472">Membrane</keyword>
<feature type="transmembrane region" description="Helical" evidence="11">
    <location>
        <begin position="12"/>
        <end position="31"/>
    </location>
</feature>
<dbReference type="InterPro" id="IPR005467">
    <property type="entry name" value="His_kinase_dom"/>
</dbReference>
<dbReference type="GO" id="GO:0000155">
    <property type="term" value="F:phosphorelay sensor kinase activity"/>
    <property type="evidence" value="ECO:0007669"/>
    <property type="project" value="TreeGrafter"/>
</dbReference>
<keyword evidence="7 13" id="KW-0418">Kinase</keyword>
<evidence type="ECO:0000256" key="6">
    <source>
        <dbReference type="ARBA" id="ARBA00022692"/>
    </source>
</evidence>
<dbReference type="InterPro" id="IPR013670">
    <property type="entry name" value="EcoEI_R_C_dom"/>
</dbReference>
<evidence type="ECO:0000256" key="3">
    <source>
        <dbReference type="ARBA" id="ARBA00012438"/>
    </source>
</evidence>
<feature type="transmembrane region" description="Helical" evidence="11">
    <location>
        <begin position="37"/>
        <end position="58"/>
    </location>
</feature>
<keyword evidence="8 11" id="KW-1133">Transmembrane helix</keyword>
<gene>
    <name evidence="13" type="ORF">DQQ01_06665</name>
</gene>
<dbReference type="PANTHER" id="PTHR45453:SF2">
    <property type="entry name" value="HISTIDINE KINASE"/>
    <property type="match status" value="1"/>
</dbReference>
<dbReference type="GO" id="GO:0004721">
    <property type="term" value="F:phosphoprotein phosphatase activity"/>
    <property type="evidence" value="ECO:0007669"/>
    <property type="project" value="TreeGrafter"/>
</dbReference>
<evidence type="ECO:0000256" key="9">
    <source>
        <dbReference type="ARBA" id="ARBA00023012"/>
    </source>
</evidence>
<dbReference type="AlphaFoldDB" id="A0A2Z4UA03"/>
<evidence type="ECO:0000259" key="12">
    <source>
        <dbReference type="PROSITE" id="PS50109"/>
    </source>
</evidence>
<dbReference type="OrthoDB" id="9780487at2"/>
<keyword evidence="14" id="KW-1185">Reference proteome</keyword>
<evidence type="ECO:0000256" key="5">
    <source>
        <dbReference type="ARBA" id="ARBA00022679"/>
    </source>
</evidence>
<dbReference type="InterPro" id="IPR003594">
    <property type="entry name" value="HATPase_dom"/>
</dbReference>
<accession>A0A2Z4UA03</accession>
<evidence type="ECO:0000256" key="4">
    <source>
        <dbReference type="ARBA" id="ARBA00022475"/>
    </source>
</evidence>
<dbReference type="PROSITE" id="PS50109">
    <property type="entry name" value="HIS_KIN"/>
    <property type="match status" value="1"/>
</dbReference>
<evidence type="ECO:0000256" key="8">
    <source>
        <dbReference type="ARBA" id="ARBA00022989"/>
    </source>
</evidence>
<dbReference type="GO" id="GO:0016036">
    <property type="term" value="P:cellular response to phosphate starvation"/>
    <property type="evidence" value="ECO:0007669"/>
    <property type="project" value="TreeGrafter"/>
</dbReference>
<evidence type="ECO:0000256" key="11">
    <source>
        <dbReference type="SAM" id="Phobius"/>
    </source>
</evidence>
<dbReference type="SMART" id="SM00387">
    <property type="entry name" value="HATPase_c"/>
    <property type="match status" value="1"/>
</dbReference>
<dbReference type="PRINTS" id="PR00344">
    <property type="entry name" value="BCTRLSENSOR"/>
</dbReference>
<keyword evidence="6 11" id="KW-0812">Transmembrane</keyword>
<reference evidence="14" key="1">
    <citation type="submission" date="2018-06" db="EMBL/GenBank/DDBJ databases">
        <title>Description of Blautia argi sp. nov., a new anaerobic isolated from dog feces.</title>
        <authorList>
            <person name="Chang Y.-H."/>
            <person name="Paek J."/>
            <person name="Shin Y."/>
        </authorList>
    </citation>
    <scope>NUCLEOTIDE SEQUENCE [LARGE SCALE GENOMIC DNA]</scope>
    <source>
        <strain evidence="14">KCTC 15426</strain>
    </source>
</reference>
<evidence type="ECO:0000313" key="13">
    <source>
        <dbReference type="EMBL" id="AWY97881.1"/>
    </source>
</evidence>
<evidence type="ECO:0000313" key="14">
    <source>
        <dbReference type="Proteomes" id="UP000250003"/>
    </source>
</evidence>
<name>A0A2Z4UA03_9FIRM</name>
<proteinExistence type="predicted"/>
<dbReference type="InterPro" id="IPR050351">
    <property type="entry name" value="BphY/WalK/GraS-like"/>
</dbReference>
<dbReference type="EMBL" id="CP030280">
    <property type="protein sequence ID" value="AWY97881.1"/>
    <property type="molecule type" value="Genomic_DNA"/>
</dbReference>
<evidence type="ECO:0000256" key="1">
    <source>
        <dbReference type="ARBA" id="ARBA00000085"/>
    </source>
</evidence>
<sequence>MNTIQYWKNRIPFFLVNAVGMTALALFLKINRNTDDTIFFILFVWSFMLLGGSLLTFCQKKRRADRLLSMAEKMKERYLLPEIMDRPQKAEEAVYYRILKLAEKSMLEEIGLVKRERREYREYIEQWIHEVKTPITAMKLLCENNRSRVERELLKELERVQGYTEEALYYARSEYTQQDYSIREINVFDVVHKAVGDNKYLLLENRVQIQVEGESCLVFSDEKWLCFMLSQLLINAVKYKSRERTCIISFYTIPEKDGVSLHIRDNGIGILPEDLPRIFQKGFTGKNGRERQNATGIGLYLCKRLCEKLDISLSVASNKEGTDISFGFHKNDYIPQNSYNSVRTL</sequence>
<evidence type="ECO:0000256" key="7">
    <source>
        <dbReference type="ARBA" id="ARBA00022777"/>
    </source>
</evidence>
<comment type="catalytic activity">
    <reaction evidence="1">
        <text>ATP + protein L-histidine = ADP + protein N-phospho-L-histidine.</text>
        <dbReference type="EC" id="2.7.13.3"/>
    </reaction>
</comment>
<dbReference type="GO" id="GO:0005886">
    <property type="term" value="C:plasma membrane"/>
    <property type="evidence" value="ECO:0007669"/>
    <property type="project" value="UniProtKB-SubCell"/>
</dbReference>
<evidence type="ECO:0000256" key="10">
    <source>
        <dbReference type="ARBA" id="ARBA00023136"/>
    </source>
</evidence>
<dbReference type="PANTHER" id="PTHR45453">
    <property type="entry name" value="PHOSPHATE REGULON SENSOR PROTEIN PHOR"/>
    <property type="match status" value="1"/>
</dbReference>
<dbReference type="InterPro" id="IPR004358">
    <property type="entry name" value="Sig_transdc_His_kin-like_C"/>
</dbReference>
<dbReference type="EC" id="2.7.13.3" evidence="3"/>
<dbReference type="GO" id="GO:0006304">
    <property type="term" value="P:DNA modification"/>
    <property type="evidence" value="ECO:0007669"/>
    <property type="project" value="InterPro"/>
</dbReference>
<dbReference type="KEGG" id="blau:DQQ01_06665"/>
<keyword evidence="4" id="KW-1003">Cell membrane</keyword>
<organism evidence="13 14">
    <name type="scientific">Blautia argi</name>
    <dbReference type="NCBI Taxonomy" id="1912897"/>
    <lineage>
        <taxon>Bacteria</taxon>
        <taxon>Bacillati</taxon>
        <taxon>Bacillota</taxon>
        <taxon>Clostridia</taxon>
        <taxon>Lachnospirales</taxon>
        <taxon>Lachnospiraceae</taxon>
        <taxon>Blautia</taxon>
    </lineage>
</organism>